<keyword evidence="2" id="KW-1185">Reference proteome</keyword>
<reference evidence="1" key="1">
    <citation type="submission" date="2021-06" db="EMBL/GenBank/DDBJ databases">
        <authorList>
            <person name="Kallberg Y."/>
            <person name="Tangrot J."/>
            <person name="Rosling A."/>
        </authorList>
    </citation>
    <scope>NUCLEOTIDE SEQUENCE</scope>
    <source>
        <strain evidence="1">CL356</strain>
    </source>
</reference>
<dbReference type="EMBL" id="CAJVPT010038595">
    <property type="protein sequence ID" value="CAG8720502.1"/>
    <property type="molecule type" value="Genomic_DNA"/>
</dbReference>
<evidence type="ECO:0000313" key="2">
    <source>
        <dbReference type="Proteomes" id="UP000789525"/>
    </source>
</evidence>
<gene>
    <name evidence="1" type="ORF">ACOLOM_LOCUS11111</name>
</gene>
<organism evidence="1 2">
    <name type="scientific">Acaulospora colombiana</name>
    <dbReference type="NCBI Taxonomy" id="27376"/>
    <lineage>
        <taxon>Eukaryota</taxon>
        <taxon>Fungi</taxon>
        <taxon>Fungi incertae sedis</taxon>
        <taxon>Mucoromycota</taxon>
        <taxon>Glomeromycotina</taxon>
        <taxon>Glomeromycetes</taxon>
        <taxon>Diversisporales</taxon>
        <taxon>Acaulosporaceae</taxon>
        <taxon>Acaulospora</taxon>
    </lineage>
</organism>
<dbReference type="Proteomes" id="UP000789525">
    <property type="component" value="Unassembled WGS sequence"/>
</dbReference>
<evidence type="ECO:0000313" key="1">
    <source>
        <dbReference type="EMBL" id="CAG8720502.1"/>
    </source>
</evidence>
<sequence>SLDNGSSTGIFVGKILNEANINANRAFAFVDGEEKQKALRICPEGVAHSASRSSCPITFPNSEAASRASTLPPEAYIPKRDLTMVPVFVAGNLTSFMMLDTANPEEIISLSATCVQTLTWPYQQ</sequence>
<proteinExistence type="predicted"/>
<comment type="caution">
    <text evidence="1">The sequence shown here is derived from an EMBL/GenBank/DDBJ whole genome shotgun (WGS) entry which is preliminary data.</text>
</comment>
<name>A0ACA9PS12_9GLOM</name>
<feature type="non-terminal residue" evidence="1">
    <location>
        <position position="1"/>
    </location>
</feature>
<protein>
    <submittedName>
        <fullName evidence="1">6624_t:CDS:1</fullName>
    </submittedName>
</protein>
<accession>A0ACA9PS12</accession>